<feature type="domain" description="CBS" evidence="3">
    <location>
        <begin position="114"/>
        <end position="171"/>
    </location>
</feature>
<comment type="caution">
    <text evidence="4">The sequence shown here is derived from an EMBL/GenBank/DDBJ whole genome shotgun (WGS) entry which is preliminary data.</text>
</comment>
<evidence type="ECO:0000259" key="3">
    <source>
        <dbReference type="PROSITE" id="PS51371"/>
    </source>
</evidence>
<dbReference type="PANTHER" id="PTHR43080">
    <property type="entry name" value="CBS DOMAIN-CONTAINING PROTEIN CBSX3, MITOCHONDRIAL"/>
    <property type="match status" value="1"/>
</dbReference>
<dbReference type="Pfam" id="PF00571">
    <property type="entry name" value="CBS"/>
    <property type="match status" value="1"/>
</dbReference>
<dbReference type="SMART" id="SM00116">
    <property type="entry name" value="CBS"/>
    <property type="match status" value="2"/>
</dbReference>
<feature type="domain" description="CBS" evidence="3">
    <location>
        <begin position="9"/>
        <end position="68"/>
    </location>
</feature>
<dbReference type="OrthoDB" id="7841234at2"/>
<name>A0A2T0RUX9_9RHOB</name>
<keyword evidence="5" id="KW-1185">Reference proteome</keyword>
<proteinExistence type="predicted"/>
<dbReference type="RefSeq" id="WP_106203902.1">
    <property type="nucleotide sequence ID" value="NZ_PVTD01000002.1"/>
</dbReference>
<keyword evidence="1 2" id="KW-0129">CBS domain</keyword>
<organism evidence="4 5">
    <name type="scientific">Aliiruegeria haliotis</name>
    <dbReference type="NCBI Taxonomy" id="1280846"/>
    <lineage>
        <taxon>Bacteria</taxon>
        <taxon>Pseudomonadati</taxon>
        <taxon>Pseudomonadota</taxon>
        <taxon>Alphaproteobacteria</taxon>
        <taxon>Rhodobacterales</taxon>
        <taxon>Roseobacteraceae</taxon>
        <taxon>Aliiruegeria</taxon>
    </lineage>
</organism>
<evidence type="ECO:0000313" key="4">
    <source>
        <dbReference type="EMBL" id="PRY24960.1"/>
    </source>
</evidence>
<evidence type="ECO:0000313" key="5">
    <source>
        <dbReference type="Proteomes" id="UP000239480"/>
    </source>
</evidence>
<reference evidence="4 5" key="1">
    <citation type="submission" date="2018-03" db="EMBL/GenBank/DDBJ databases">
        <title>Genomic Encyclopedia of Archaeal and Bacterial Type Strains, Phase II (KMG-II): from individual species to whole genera.</title>
        <authorList>
            <person name="Goeker M."/>
        </authorList>
    </citation>
    <scope>NUCLEOTIDE SEQUENCE [LARGE SCALE GENOMIC DNA]</scope>
    <source>
        <strain evidence="4 5">DSM 29328</strain>
    </source>
</reference>
<dbReference type="InterPro" id="IPR051257">
    <property type="entry name" value="Diverse_CBS-Domain"/>
</dbReference>
<dbReference type="AlphaFoldDB" id="A0A2T0RUX9"/>
<protein>
    <submittedName>
        <fullName evidence="4">CBS domain protein</fullName>
    </submittedName>
</protein>
<dbReference type="PROSITE" id="PS51371">
    <property type="entry name" value="CBS"/>
    <property type="match status" value="2"/>
</dbReference>
<dbReference type="CDD" id="cd02205">
    <property type="entry name" value="CBS_pair_SF"/>
    <property type="match status" value="1"/>
</dbReference>
<evidence type="ECO:0000256" key="1">
    <source>
        <dbReference type="ARBA" id="ARBA00023122"/>
    </source>
</evidence>
<gene>
    <name evidence="4" type="ORF">CLV78_102133</name>
</gene>
<dbReference type="SUPFAM" id="SSF54631">
    <property type="entry name" value="CBS-domain pair"/>
    <property type="match status" value="1"/>
</dbReference>
<accession>A0A2T0RUX9</accession>
<sequence length="171" mass="18690">MGLTCKDVMVPPDKQHTVPPDTSVAAALNIIKNTRLRFLPVVDADGKYLGVFTAPTLLKLILPKAATLSPLGSISSKSKAKRGHLGNLSFMSLDEADFDAQVERLKGEKVFDNMSDPNNIPVIAPNTPVMEGIFLIYQYKRHVILVEPETGRFVGTMSANSLLDHVLIEPH</sequence>
<evidence type="ECO:0000256" key="2">
    <source>
        <dbReference type="PROSITE-ProRule" id="PRU00703"/>
    </source>
</evidence>
<dbReference type="EMBL" id="PVTD01000002">
    <property type="protein sequence ID" value="PRY24960.1"/>
    <property type="molecule type" value="Genomic_DNA"/>
</dbReference>
<dbReference type="Proteomes" id="UP000239480">
    <property type="component" value="Unassembled WGS sequence"/>
</dbReference>
<dbReference type="InterPro" id="IPR000644">
    <property type="entry name" value="CBS_dom"/>
</dbReference>
<dbReference type="InterPro" id="IPR046342">
    <property type="entry name" value="CBS_dom_sf"/>
</dbReference>
<dbReference type="PANTHER" id="PTHR43080:SF26">
    <property type="entry name" value="REGULATORY PROTEIN"/>
    <property type="match status" value="1"/>
</dbReference>
<dbReference type="Gene3D" id="3.10.580.10">
    <property type="entry name" value="CBS-domain"/>
    <property type="match status" value="2"/>
</dbReference>